<gene>
    <name evidence="1" type="ORF">GCM10010517_62040</name>
</gene>
<evidence type="ECO:0000313" key="1">
    <source>
        <dbReference type="EMBL" id="GAA2897008.1"/>
    </source>
</evidence>
<comment type="caution">
    <text evidence="1">The sequence shown here is derived from an EMBL/GenBank/DDBJ whole genome shotgun (WGS) entry which is preliminary data.</text>
</comment>
<reference evidence="1 2" key="1">
    <citation type="journal article" date="2019" name="Int. J. Syst. Evol. Microbiol.">
        <title>The Global Catalogue of Microorganisms (GCM) 10K type strain sequencing project: providing services to taxonomists for standard genome sequencing and annotation.</title>
        <authorList>
            <consortium name="The Broad Institute Genomics Platform"/>
            <consortium name="The Broad Institute Genome Sequencing Center for Infectious Disease"/>
            <person name="Wu L."/>
            <person name="Ma J."/>
        </authorList>
    </citation>
    <scope>NUCLEOTIDE SEQUENCE [LARGE SCALE GENOMIC DNA]</scope>
    <source>
        <strain evidence="1 2">JCM 6242</strain>
    </source>
</reference>
<dbReference type="EMBL" id="BAAAVI010000058">
    <property type="protein sequence ID" value="GAA2897008.1"/>
    <property type="molecule type" value="Genomic_DNA"/>
</dbReference>
<accession>A0ABN3W5Y9</accession>
<protein>
    <submittedName>
        <fullName evidence="1">Uncharacterized protein</fullName>
    </submittedName>
</protein>
<name>A0ABN3W5Y9_9ACTN</name>
<proteinExistence type="predicted"/>
<keyword evidence="2" id="KW-1185">Reference proteome</keyword>
<evidence type="ECO:0000313" key="2">
    <source>
        <dbReference type="Proteomes" id="UP001500831"/>
    </source>
</evidence>
<dbReference type="Proteomes" id="UP001500831">
    <property type="component" value="Unassembled WGS sequence"/>
</dbReference>
<dbReference type="RefSeq" id="WP_344978958.1">
    <property type="nucleotide sequence ID" value="NZ_BAAAVI010000058.1"/>
</dbReference>
<sequence>MTPAEPDWSGVLKSLCLVVSSALLLGGALQAGFRAVVSFAGWEREMPVMAVAAQVANPDRRFSATDVDRGALAATYTLTGEPRGTGAGTRDYEIVEDLTGRVDAPRLGGPEATALGRAIKGVVANTAFVDREEDKERREATRKALDGLPAGLSAVAAVEFAGPMTAERMIAFNREHGLCPGADTVYIYSPYRYNDSTGEPPANAIAWNRGMGYRSSGWLTYLCEGEPLPALEAFREWTRQLTSHHDRGLEQFGLDRQSLVGAAREGRVHGFVADSWKVSDLRKLLDAPEVRGVTVTGVAFDPERLRPVSGEG</sequence>
<organism evidence="1 2">
    <name type="scientific">Streptosporangium fragile</name>
    <dbReference type="NCBI Taxonomy" id="46186"/>
    <lineage>
        <taxon>Bacteria</taxon>
        <taxon>Bacillati</taxon>
        <taxon>Actinomycetota</taxon>
        <taxon>Actinomycetes</taxon>
        <taxon>Streptosporangiales</taxon>
        <taxon>Streptosporangiaceae</taxon>
        <taxon>Streptosporangium</taxon>
    </lineage>
</organism>